<dbReference type="Pfam" id="PF13547">
    <property type="entry name" value="GTA_TIM"/>
    <property type="match status" value="1"/>
</dbReference>
<feature type="domain" description="Rcc01698-like C-terminal" evidence="3">
    <location>
        <begin position="1043"/>
        <end position="1142"/>
    </location>
</feature>
<dbReference type="RefSeq" id="WP_053997889.1">
    <property type="nucleotide sequence ID" value="NZ_JXMU01000003.1"/>
</dbReference>
<name>A0A0N0E8I7_9HYPH</name>
<dbReference type="PATRIC" id="fig|1514904.3.peg.2336"/>
<dbReference type="OrthoDB" id="8445115at2"/>
<feature type="domain" description="GTA TIM-barrel-like" evidence="1">
    <location>
        <begin position="431"/>
        <end position="732"/>
    </location>
</feature>
<dbReference type="InterPro" id="IPR032876">
    <property type="entry name" value="J_dom"/>
</dbReference>
<evidence type="ECO:0000259" key="3">
    <source>
        <dbReference type="Pfam" id="PF23666"/>
    </source>
</evidence>
<accession>A0A0N0E8I7</accession>
<dbReference type="InterPro" id="IPR056490">
    <property type="entry name" value="Rcc01698_C"/>
</dbReference>
<proteinExistence type="predicted"/>
<evidence type="ECO:0000259" key="2">
    <source>
        <dbReference type="Pfam" id="PF13550"/>
    </source>
</evidence>
<evidence type="ECO:0000259" key="1">
    <source>
        <dbReference type="Pfam" id="PF13547"/>
    </source>
</evidence>
<dbReference type="Pfam" id="PF13550">
    <property type="entry name" value="Phage-tail_3"/>
    <property type="match status" value="1"/>
</dbReference>
<reference evidence="4 5" key="1">
    <citation type="submission" date="2015-01" db="EMBL/GenBank/DDBJ databases">
        <title>Ahrensia donghaiensis sp. nov., a novel dimethylsulphoniopropionate-cleavage bacterium isolated from seawater and emended descriptions of the genus Ahrensia and Ahrensia kielensis.</title>
        <authorList>
            <person name="Liu J."/>
        </authorList>
    </citation>
    <scope>NUCLEOTIDE SEQUENCE [LARGE SCALE GENOMIC DNA]</scope>
    <source>
        <strain evidence="4 5">LZD062</strain>
    </source>
</reference>
<comment type="caution">
    <text evidence="4">The sequence shown here is derived from an EMBL/GenBank/DDBJ whole genome shotgun (WGS) entry which is preliminary data.</text>
</comment>
<evidence type="ECO:0000313" key="4">
    <source>
        <dbReference type="EMBL" id="KPB02282.1"/>
    </source>
</evidence>
<evidence type="ECO:0000313" key="5">
    <source>
        <dbReference type="Proteomes" id="UP000038011"/>
    </source>
</evidence>
<dbReference type="InterPro" id="IPR025195">
    <property type="entry name" value="GTA_TIM_dom"/>
</dbReference>
<dbReference type="CDD" id="cd19607">
    <property type="entry name" value="GTA_TIM-barrel-like"/>
    <property type="match status" value="1"/>
</dbReference>
<sequence>MATLLLRTVGTVVGSVFGPVGAAVGSALGAVTGNIIDQSIINSTRTIEGARLAGGRPMSAEDGTPISRVYGYARVTTTVIWATRLEEEKTTQRQGGKGSLTRGPKVTSYTYYASAAFGICEGKIAGIKRIWADGKEVDLRDIEYRFYNGSEDQLPDALIQAKQGSGNATAFRGTAYIVIERMPLERYGNRLPQIQVEVLRPVGQLEKDVRAISIIPGATEHGLDPTPVLARVNQFETREFNRHILYADTDWQASIDELQAVCPNLKHVSLVLAWYADDLRASHARIRPGIVTTNPFEESEPWYVSGVTRQSPHAHLISRENERSAFGGTPNDSSVIAAIHDLKARGLSVTLNPFILVDVPSYNTLQDPYSNGYQPPYPWRGRITPNPAVGQAGSVDGSSAAESQIAGFVGTAVASDFFTNGGSIDCNSSDFGYRRMILHYAKLAKLAGGVDTIIIGSEMRSLTTARGETNNFPFVDALVDLANDVAQIVSPGTNLIYGADWSEYFGYHPQDGSGDVFFHLDQLWSSANIAAIGIDNYMPLSDWRASDVETGQPNPDGQRWSSDTNALAQAITSGEGFDWYYASHSDREARIRTPITDGAYSKPWVFRYKDLKSWWMNHHFERIGGVEKVSPTAWIPESKPIFMMELGCPAVHSGANQPNTFIDKNSSEARLPYFSNGSRDDDIQRAFLSAHHNHWSSGANANPISSLTSKPMVDIERLYLWAWDARPLPAFPLNVGVWGDGENWLRGHWMNGRLGTVNAADLFKAVFTDHGLPLPETSTLSGHVTGVVLASPASVRATLEPLLKLFGGVASDVNGLRFSGIDSYQARIIDHNHVVLSDNESRIERTLSQVNELPNEVQIGSRDPLQDYQARATYSRRREKTADRQVVLDVPAILHTDEARKYANQILSNAWSGRETIKFGLPLSYCDLSTGDVIAFDDAEDQHFIIEQITLREFVAVEARSITKQRQISILPTLPGVQDTAAYLGSFGGPPELTVLDLPMVDGASENEQLRVASLSSPERTQNIFASATTQGYAARGNIEQNATVGALVTPLMPAASGRFDYANTLDVALSYGELESVDQLSMLAGRNLAAVETVPGNWEVFQFANAVEISPEIWRLSVLLRGQGGTEDLMALGADIGAKFVLLNDAITPIGLRDAEIGSPVNFRIGEAGKDFSDRYYTTFSAEGGLRALKPLSPVHIRASKAEGGAILIKWIRRGRINADSWLGLDIPLGEAFERYKVDILDGAQTVLGSFETSQPEILLTSTILNDLFGGQPVALSVRIVQLSERVGEGIPAFAELEVT</sequence>
<dbReference type="Proteomes" id="UP000038011">
    <property type="component" value="Unassembled WGS sequence"/>
</dbReference>
<evidence type="ECO:0008006" key="6">
    <source>
        <dbReference type="Google" id="ProtNLM"/>
    </source>
</evidence>
<keyword evidence="5" id="KW-1185">Reference proteome</keyword>
<feature type="domain" description="Tip attachment protein J" evidence="2">
    <location>
        <begin position="792"/>
        <end position="949"/>
    </location>
</feature>
<dbReference type="Gene3D" id="3.20.20.80">
    <property type="entry name" value="Glycosidases"/>
    <property type="match status" value="1"/>
</dbReference>
<dbReference type="EMBL" id="JXMU01000003">
    <property type="protein sequence ID" value="KPB02282.1"/>
    <property type="molecule type" value="Genomic_DNA"/>
</dbReference>
<protein>
    <recommendedName>
        <fullName evidence="6">Phage host specificity protein</fullName>
    </recommendedName>
</protein>
<dbReference type="STRING" id="1514904.SU32_03155"/>
<organism evidence="4 5">
    <name type="scientific">Ahrensia marina</name>
    <dbReference type="NCBI Taxonomy" id="1514904"/>
    <lineage>
        <taxon>Bacteria</taxon>
        <taxon>Pseudomonadati</taxon>
        <taxon>Pseudomonadota</taxon>
        <taxon>Alphaproteobacteria</taxon>
        <taxon>Hyphomicrobiales</taxon>
        <taxon>Ahrensiaceae</taxon>
        <taxon>Ahrensia</taxon>
    </lineage>
</organism>
<dbReference type="Pfam" id="PF23666">
    <property type="entry name" value="Rcc01698_C"/>
    <property type="match status" value="1"/>
</dbReference>
<gene>
    <name evidence="4" type="ORF">SU32_03155</name>
</gene>